<evidence type="ECO:0000259" key="2">
    <source>
        <dbReference type="Pfam" id="PF03703"/>
    </source>
</evidence>
<proteinExistence type="predicted"/>
<evidence type="ECO:0000313" key="3">
    <source>
        <dbReference type="EMBL" id="MBP1922793.1"/>
    </source>
</evidence>
<dbReference type="AlphaFoldDB" id="A0A8T4GF92"/>
<dbReference type="Proteomes" id="UP000823588">
    <property type="component" value="Unassembled WGS sequence"/>
</dbReference>
<name>A0A8T4GF92_9EURY</name>
<feature type="transmembrane region" description="Helical" evidence="1">
    <location>
        <begin position="31"/>
        <end position="53"/>
    </location>
</feature>
<gene>
    <name evidence="3" type="ORF">J2751_001809</name>
</gene>
<keyword evidence="1" id="KW-1133">Transmembrane helix</keyword>
<keyword evidence="1" id="KW-0472">Membrane</keyword>
<dbReference type="PANTHER" id="PTHR37938:SF1">
    <property type="entry name" value="BLL0215 PROTEIN"/>
    <property type="match status" value="1"/>
</dbReference>
<accession>A0A8T4GF92</accession>
<protein>
    <submittedName>
        <fullName evidence="3">Putative membrane protein YdbT with pleckstrin-like domain</fullName>
    </submittedName>
</protein>
<keyword evidence="4" id="KW-1185">Reference proteome</keyword>
<keyword evidence="1" id="KW-0812">Transmembrane</keyword>
<evidence type="ECO:0000256" key="1">
    <source>
        <dbReference type="SAM" id="Phobius"/>
    </source>
</evidence>
<evidence type="ECO:0000313" key="4">
    <source>
        <dbReference type="Proteomes" id="UP000823588"/>
    </source>
</evidence>
<feature type="domain" description="YdbS-like PH" evidence="2">
    <location>
        <begin position="56"/>
        <end position="130"/>
    </location>
</feature>
<dbReference type="OrthoDB" id="239436at2157"/>
<dbReference type="PANTHER" id="PTHR37938">
    <property type="entry name" value="BLL0215 PROTEIN"/>
    <property type="match status" value="1"/>
</dbReference>
<dbReference type="Pfam" id="PF03703">
    <property type="entry name" value="bPH_2"/>
    <property type="match status" value="1"/>
</dbReference>
<sequence>MPSSAAESIALLEGEEIRHDVRPAWSKWGNLLLISVIMSFFLIGLVGLVYVWLARKNHRYIVTNERVVEVAGVLSTGTTEYRISDIRQVQTGQAFVEGLLGQGNIQISTGTMSDIVFDGIPDYQAVANSIRQAQKDME</sequence>
<dbReference type="EMBL" id="JAGGKQ010000012">
    <property type="protein sequence ID" value="MBP1922793.1"/>
    <property type="molecule type" value="Genomic_DNA"/>
</dbReference>
<comment type="caution">
    <text evidence="3">The sequence shown here is derived from an EMBL/GenBank/DDBJ whole genome shotgun (WGS) entry which is preliminary data.</text>
</comment>
<dbReference type="InterPro" id="IPR005182">
    <property type="entry name" value="YdbS-like_PH"/>
</dbReference>
<reference evidence="3" key="1">
    <citation type="submission" date="2021-03" db="EMBL/GenBank/DDBJ databases">
        <title>Genomic Encyclopedia of Type Strains, Phase IV (KMG-IV): sequencing the most valuable type-strain genomes for metagenomic binning, comparative biology and taxonomic classification.</title>
        <authorList>
            <person name="Goeker M."/>
        </authorList>
    </citation>
    <scope>NUCLEOTIDE SEQUENCE</scope>
    <source>
        <strain evidence="3">DSM 23564</strain>
    </source>
</reference>
<organism evidence="3 4">
    <name type="scientific">Halorubrum alkaliphilum</name>
    <dbReference type="NCBI Taxonomy" id="261290"/>
    <lineage>
        <taxon>Archaea</taxon>
        <taxon>Methanobacteriati</taxon>
        <taxon>Methanobacteriota</taxon>
        <taxon>Stenosarchaea group</taxon>
        <taxon>Halobacteria</taxon>
        <taxon>Halobacteriales</taxon>
        <taxon>Haloferacaceae</taxon>
        <taxon>Halorubrum</taxon>
    </lineage>
</organism>
<dbReference type="RefSeq" id="WP_209485274.1">
    <property type="nucleotide sequence ID" value="NZ_JAGGKQ010000012.1"/>
</dbReference>